<comment type="subcellular location">
    <subcellularLocation>
        <location evidence="1">Membrane</location>
        <topology evidence="1">Multi-pass membrane protein</topology>
    </subcellularLocation>
</comment>
<dbReference type="RefSeq" id="WP_203006294.1">
    <property type="nucleotide sequence ID" value="NZ_JADWYU010000139.1"/>
</dbReference>
<dbReference type="InterPro" id="IPR013525">
    <property type="entry name" value="ABC2_TM"/>
</dbReference>
<dbReference type="Pfam" id="PF01061">
    <property type="entry name" value="ABC2_membrane"/>
    <property type="match status" value="1"/>
</dbReference>
<evidence type="ECO:0000256" key="3">
    <source>
        <dbReference type="ARBA" id="ARBA00022989"/>
    </source>
</evidence>
<sequence length="269" mass="27748">MTTQAAPEALPRGDALAARRTRTARVLGAMTRSEARLLWREPVIVMFAVGLPVVLVAILGSVPAFRDVDPELGGVRVIDLYLPITSVMAVAMLGLNLTTVTLGGYREKGILKRLATTPVSPLLLLAAHGLVVAGTAVLVAVLAHLVGAVAFDVPVPEQPVGYALAFSLTIATLVALGLLIAAVAPSAGAANGIGTGLFFPLMFFAGLWAPREAMPDVLVRISDATPLGAAVGALQDSMAGSWPGAVHVGVMAAYIVLCGAGAARWFRWT</sequence>
<dbReference type="EMBL" id="JAEACQ010000255">
    <property type="protein sequence ID" value="MBL7630870.1"/>
    <property type="molecule type" value="Genomic_DNA"/>
</dbReference>
<dbReference type="PANTHER" id="PTHR43027">
    <property type="entry name" value="DOXORUBICIN RESISTANCE ABC TRANSPORTER PERMEASE PROTEIN DRRC-RELATED"/>
    <property type="match status" value="1"/>
</dbReference>
<evidence type="ECO:0000256" key="5">
    <source>
        <dbReference type="ARBA" id="ARBA00023251"/>
    </source>
</evidence>
<keyword evidence="2 6" id="KW-0812">Transmembrane</keyword>
<evidence type="ECO:0000256" key="2">
    <source>
        <dbReference type="ARBA" id="ARBA00022692"/>
    </source>
</evidence>
<keyword evidence="4 6" id="KW-0472">Membrane</keyword>
<reference evidence="8" key="1">
    <citation type="submission" date="2020-12" db="EMBL/GenBank/DDBJ databases">
        <title>Genomic characterization of non-nitrogen-fixing Frankia strains.</title>
        <authorList>
            <person name="Carlos-Shanley C."/>
            <person name="Guerra T."/>
            <person name="Hahn D."/>
        </authorList>
    </citation>
    <scope>NUCLEOTIDE SEQUENCE</scope>
    <source>
        <strain evidence="8">CN6</strain>
    </source>
</reference>
<feature type="transmembrane region" description="Helical" evidence="6">
    <location>
        <begin position="190"/>
        <end position="209"/>
    </location>
</feature>
<dbReference type="GO" id="GO:0046677">
    <property type="term" value="P:response to antibiotic"/>
    <property type="evidence" value="ECO:0007669"/>
    <property type="project" value="UniProtKB-KW"/>
</dbReference>
<dbReference type="AlphaFoldDB" id="A0A937UT39"/>
<keyword evidence="3 6" id="KW-1133">Transmembrane helix</keyword>
<gene>
    <name evidence="8" type="ORF">I7412_27645</name>
</gene>
<feature type="transmembrane region" description="Helical" evidence="6">
    <location>
        <begin position="122"/>
        <end position="150"/>
    </location>
</feature>
<keyword evidence="5" id="KW-0046">Antibiotic resistance</keyword>
<feature type="domain" description="ABC-2 type transporter transmembrane" evidence="7">
    <location>
        <begin position="27"/>
        <end position="237"/>
    </location>
</feature>
<dbReference type="GO" id="GO:0043190">
    <property type="term" value="C:ATP-binding cassette (ABC) transporter complex"/>
    <property type="evidence" value="ECO:0007669"/>
    <property type="project" value="InterPro"/>
</dbReference>
<dbReference type="InterPro" id="IPR052902">
    <property type="entry name" value="ABC-2_transporter"/>
</dbReference>
<feature type="transmembrane region" description="Helical" evidence="6">
    <location>
        <begin position="42"/>
        <end position="60"/>
    </location>
</feature>
<feature type="transmembrane region" description="Helical" evidence="6">
    <location>
        <begin position="162"/>
        <end position="183"/>
    </location>
</feature>
<organism evidence="8 9">
    <name type="scientific">Frankia nepalensis</name>
    <dbReference type="NCBI Taxonomy" id="1836974"/>
    <lineage>
        <taxon>Bacteria</taxon>
        <taxon>Bacillati</taxon>
        <taxon>Actinomycetota</taxon>
        <taxon>Actinomycetes</taxon>
        <taxon>Frankiales</taxon>
        <taxon>Frankiaceae</taxon>
        <taxon>Frankia</taxon>
    </lineage>
</organism>
<dbReference type="PANTHER" id="PTHR43027:SF2">
    <property type="entry name" value="TRANSPORT PERMEASE PROTEIN"/>
    <property type="match status" value="1"/>
</dbReference>
<feature type="transmembrane region" description="Helical" evidence="6">
    <location>
        <begin position="80"/>
        <end position="102"/>
    </location>
</feature>
<dbReference type="InterPro" id="IPR000412">
    <property type="entry name" value="ABC_2_transport"/>
</dbReference>
<proteinExistence type="predicted"/>
<evidence type="ECO:0000259" key="7">
    <source>
        <dbReference type="Pfam" id="PF01061"/>
    </source>
</evidence>
<dbReference type="PIRSF" id="PIRSF006648">
    <property type="entry name" value="DrrB"/>
    <property type="match status" value="1"/>
</dbReference>
<evidence type="ECO:0000313" key="8">
    <source>
        <dbReference type="EMBL" id="MBL7630870.1"/>
    </source>
</evidence>
<dbReference type="Proteomes" id="UP000604475">
    <property type="component" value="Unassembled WGS sequence"/>
</dbReference>
<evidence type="ECO:0000256" key="6">
    <source>
        <dbReference type="SAM" id="Phobius"/>
    </source>
</evidence>
<protein>
    <submittedName>
        <fullName evidence="8">ABC transporter permease</fullName>
    </submittedName>
</protein>
<keyword evidence="9" id="KW-1185">Reference proteome</keyword>
<comment type="caution">
    <text evidence="8">The sequence shown here is derived from an EMBL/GenBank/DDBJ whole genome shotgun (WGS) entry which is preliminary data.</text>
</comment>
<feature type="transmembrane region" description="Helical" evidence="6">
    <location>
        <begin position="244"/>
        <end position="266"/>
    </location>
</feature>
<evidence type="ECO:0000256" key="1">
    <source>
        <dbReference type="ARBA" id="ARBA00004141"/>
    </source>
</evidence>
<accession>A0A937UT39</accession>
<dbReference type="GO" id="GO:0140359">
    <property type="term" value="F:ABC-type transporter activity"/>
    <property type="evidence" value="ECO:0007669"/>
    <property type="project" value="InterPro"/>
</dbReference>
<name>A0A937UT39_9ACTN</name>
<evidence type="ECO:0000313" key="9">
    <source>
        <dbReference type="Proteomes" id="UP000604475"/>
    </source>
</evidence>
<evidence type="ECO:0000256" key="4">
    <source>
        <dbReference type="ARBA" id="ARBA00023136"/>
    </source>
</evidence>